<evidence type="ECO:0000256" key="2">
    <source>
        <dbReference type="ARBA" id="ARBA00022598"/>
    </source>
</evidence>
<dbReference type="InterPro" id="IPR013650">
    <property type="entry name" value="ATP-grasp_succ-CoA_synth-type"/>
</dbReference>
<feature type="binding site" evidence="7">
    <location>
        <position position="120"/>
    </location>
    <ligand>
        <name>ATP</name>
        <dbReference type="ChEBI" id="CHEBI:30616"/>
    </ligand>
</feature>
<evidence type="ECO:0000313" key="9">
    <source>
        <dbReference type="EMBL" id="QAA76583.1"/>
    </source>
</evidence>
<proteinExistence type="inferred from homology"/>
<dbReference type="KEGG" id="bih:BIP78_0817"/>
<evidence type="ECO:0000256" key="3">
    <source>
        <dbReference type="ARBA" id="ARBA00022723"/>
    </source>
</evidence>
<feature type="binding site" evidence="7">
    <location>
        <position position="228"/>
    </location>
    <ligand>
        <name>Mg(2+)</name>
        <dbReference type="ChEBI" id="CHEBI:18420"/>
    </ligand>
</feature>
<dbReference type="GO" id="GO:0005524">
    <property type="term" value="F:ATP binding"/>
    <property type="evidence" value="ECO:0007669"/>
    <property type="project" value="UniProtKB-UniRule"/>
</dbReference>
<evidence type="ECO:0000256" key="4">
    <source>
        <dbReference type="ARBA" id="ARBA00022741"/>
    </source>
</evidence>
<comment type="cofactor">
    <cofactor evidence="7">
        <name>Mg(2+)</name>
        <dbReference type="ChEBI" id="CHEBI:18420"/>
    </cofactor>
    <text evidence="7">Binds 1 Mg(2+) ion per subunit.</text>
</comment>
<dbReference type="UniPathway" id="UPA00223">
    <property type="reaction ID" value="UER00999"/>
</dbReference>
<feature type="binding site" evidence="7">
    <location>
        <position position="215"/>
    </location>
    <ligand>
        <name>Mg(2+)</name>
        <dbReference type="ChEBI" id="CHEBI:18420"/>
    </ligand>
</feature>
<dbReference type="SUPFAM" id="SSF52210">
    <property type="entry name" value="Succinyl-CoA synthetase domains"/>
    <property type="match status" value="1"/>
</dbReference>
<comment type="subunit">
    <text evidence="7">Heterotetramer of two alpha and two beta subunits.</text>
</comment>
<dbReference type="GO" id="GO:0004775">
    <property type="term" value="F:succinate-CoA ligase (ADP-forming) activity"/>
    <property type="evidence" value="ECO:0007669"/>
    <property type="project" value="UniProtKB-UniRule"/>
</dbReference>
<comment type="caution">
    <text evidence="7">Lacks conserved residue(s) required for the propagation of feature annotation.</text>
</comment>
<dbReference type="InterPro" id="IPR005811">
    <property type="entry name" value="SUCC_ACL_C"/>
</dbReference>
<dbReference type="Gene3D" id="3.40.50.261">
    <property type="entry name" value="Succinyl-CoA synthetase domains"/>
    <property type="match status" value="1"/>
</dbReference>
<gene>
    <name evidence="7" type="primary">sucC</name>
    <name evidence="9" type="ORF">BIP78_0817</name>
</gene>
<keyword evidence="1 7" id="KW-0816">Tricarboxylic acid cycle</keyword>
<dbReference type="HAMAP" id="MF_00558">
    <property type="entry name" value="Succ_CoA_beta"/>
    <property type="match status" value="1"/>
</dbReference>
<feature type="binding site" evidence="7">
    <location>
        <begin position="334"/>
        <end position="336"/>
    </location>
    <ligand>
        <name>substrate</name>
        <note>ligand shared with subunit alpha</note>
    </ligand>
</feature>
<reference evidence="10" key="1">
    <citation type="submission" date="2018-12" db="EMBL/GenBank/DDBJ databases">
        <title>Complete genome sequence of an uncultured bacterium of the candidate phylum Bipolaricaulota.</title>
        <authorList>
            <person name="Kadnikov V.V."/>
            <person name="Mardanov A.V."/>
            <person name="Beletsky A.V."/>
            <person name="Frank Y.A."/>
            <person name="Karnachuk O.V."/>
            <person name="Ravin N.V."/>
        </authorList>
    </citation>
    <scope>NUCLEOTIDE SEQUENCE [LARGE SCALE GENOMIC DNA]</scope>
</reference>
<keyword evidence="4 7" id="KW-0547">Nucleotide-binding</keyword>
<dbReference type="GO" id="GO:0006099">
    <property type="term" value="P:tricarboxylic acid cycle"/>
    <property type="evidence" value="ECO:0007669"/>
    <property type="project" value="UniProtKB-UniRule"/>
</dbReference>
<dbReference type="PROSITE" id="PS50975">
    <property type="entry name" value="ATP_GRASP"/>
    <property type="match status" value="1"/>
</dbReference>
<dbReference type="PROSITE" id="PS01217">
    <property type="entry name" value="SUCCINYL_COA_LIG_3"/>
    <property type="match status" value="1"/>
</dbReference>
<dbReference type="Proteomes" id="UP000287233">
    <property type="component" value="Chromosome"/>
</dbReference>
<sequence length="398" mass="42128">MQSGPHLPLPGLVDELRVTFRRKEARVRLLEWQGRRILAEAGIPVPRGDVASTGDAARSVARAVGGPVVLKAQVPVGGRGKAGGIRLARDPEEAARIAGELLGSKLKGLPIRELLIVEATAVKSEHYLSVTLDRRARTPVMIYSPKGGVDIEDVARTDPRAICQVHIPPLEGPLGFRLRRLVSLAAPELRKPLAEIASKLFQVFTRYEANLVEINPLAETAHGLVALDAKVILDDDHRPGEQFAGLADAVVDPLEADARSAGMTYVRLDGDIGILGNGAGLVMATLDLVAQAGGRPANFLDIGGGARADRVRKGVELILRDGKARVLFVNVFGGITRCDEVAHGVAEATAGLELPMVIRLTGTNEAEGRAVLSRAGLTPVRTMEEGAARAVALAKEAA</sequence>
<dbReference type="EMBL" id="CP034928">
    <property type="protein sequence ID" value="QAA76583.1"/>
    <property type="molecule type" value="Genomic_DNA"/>
</dbReference>
<feature type="domain" description="ATP-grasp" evidence="8">
    <location>
        <begin position="35"/>
        <end position="252"/>
    </location>
</feature>
<evidence type="ECO:0000313" key="10">
    <source>
        <dbReference type="Proteomes" id="UP000287233"/>
    </source>
</evidence>
<dbReference type="InterPro" id="IPR005809">
    <property type="entry name" value="Succ_CoA_ligase-like_bsu"/>
</dbReference>
<dbReference type="Gene3D" id="3.30.470.20">
    <property type="entry name" value="ATP-grasp fold, B domain"/>
    <property type="match status" value="1"/>
</dbReference>
<dbReference type="InterPro" id="IPR016102">
    <property type="entry name" value="Succinyl-CoA_synth-like"/>
</dbReference>
<evidence type="ECO:0000259" key="8">
    <source>
        <dbReference type="PROSITE" id="PS50975"/>
    </source>
</evidence>
<dbReference type="PANTHER" id="PTHR11815:SF10">
    <property type="entry name" value="SUCCINATE--COA LIGASE [GDP-FORMING] SUBUNIT BETA, MITOCHONDRIAL"/>
    <property type="match status" value="1"/>
</dbReference>
<feature type="binding site" evidence="7">
    <location>
        <begin position="78"/>
        <end position="80"/>
    </location>
    <ligand>
        <name>ATP</name>
        <dbReference type="ChEBI" id="CHEBI:30616"/>
    </ligand>
</feature>
<dbReference type="GO" id="GO:0042709">
    <property type="term" value="C:succinate-CoA ligase complex"/>
    <property type="evidence" value="ECO:0007669"/>
    <property type="project" value="TreeGrafter"/>
</dbReference>
<dbReference type="PIRSF" id="PIRSF001554">
    <property type="entry name" value="SucCS_beta"/>
    <property type="match status" value="1"/>
</dbReference>
<dbReference type="AlphaFoldDB" id="A0A410FU84"/>
<dbReference type="SUPFAM" id="SSF56059">
    <property type="entry name" value="Glutathione synthetase ATP-binding domain-like"/>
    <property type="match status" value="1"/>
</dbReference>
<comment type="pathway">
    <text evidence="7">Carbohydrate metabolism; tricarboxylic acid cycle; succinate from succinyl-CoA (ligase route): step 1/1.</text>
</comment>
<organism evidence="9 10">
    <name type="scientific">Bipolaricaulis sibiricus</name>
    <dbReference type="NCBI Taxonomy" id="2501609"/>
    <lineage>
        <taxon>Bacteria</taxon>
        <taxon>Candidatus Bipolaricaulota</taxon>
        <taxon>Candidatus Bipolaricaulia</taxon>
        <taxon>Candidatus Bipolaricaulales</taxon>
        <taxon>Candidatus Bipolaricaulaceae</taxon>
        <taxon>Candidatus Bipolaricaulis</taxon>
    </lineage>
</organism>
<accession>A0A410FU84</accession>
<dbReference type="InterPro" id="IPR017866">
    <property type="entry name" value="Succ-CoA_synthase_bsu_CS"/>
</dbReference>
<keyword evidence="5 7" id="KW-0067">ATP-binding</keyword>
<dbReference type="GO" id="GO:0004776">
    <property type="term" value="F:succinate-CoA ligase (GDP-forming) activity"/>
    <property type="evidence" value="ECO:0007669"/>
    <property type="project" value="RHEA"/>
</dbReference>
<keyword evidence="6 7" id="KW-0460">Magnesium</keyword>
<comment type="function">
    <text evidence="7">Succinyl-CoA synthetase functions in the citric acid cycle (TCA), coupling the hydrolysis of succinyl-CoA to the synthesis of either ATP or GTP and thus represents the only step of substrate-level phosphorylation in the TCA. The beta subunit provides nucleotide specificity of the enzyme and binds the substrate succinate, while the binding sites for coenzyme A and phosphate are found in the alpha subunit.</text>
</comment>
<dbReference type="PANTHER" id="PTHR11815">
    <property type="entry name" value="SUCCINYL-COA SYNTHETASE BETA CHAIN"/>
    <property type="match status" value="1"/>
</dbReference>
<dbReference type="NCBIfam" id="NF001913">
    <property type="entry name" value="PRK00696.1"/>
    <property type="match status" value="1"/>
</dbReference>
<dbReference type="InterPro" id="IPR013815">
    <property type="entry name" value="ATP_grasp_subdomain_1"/>
</dbReference>
<dbReference type="Gene3D" id="3.30.1490.20">
    <property type="entry name" value="ATP-grasp fold, A domain"/>
    <property type="match status" value="1"/>
</dbReference>
<dbReference type="GO" id="GO:0006104">
    <property type="term" value="P:succinyl-CoA metabolic process"/>
    <property type="evidence" value="ECO:0007669"/>
    <property type="project" value="TreeGrafter"/>
</dbReference>
<protein>
    <recommendedName>
        <fullName evidence="7">Succinate--CoA ligase [ADP-forming] subunit beta</fullName>
        <ecNumber evidence="7">6.2.1.5</ecNumber>
    </recommendedName>
    <alternativeName>
        <fullName evidence="7">Succinyl-CoA synthetase subunit beta</fullName>
        <shortName evidence="7">SCS-beta</shortName>
    </alternativeName>
</protein>
<keyword evidence="3 7" id="KW-0479">Metal-binding</keyword>
<feature type="binding site" evidence="7">
    <location>
        <position position="71"/>
    </location>
    <ligand>
        <name>ATP</name>
        <dbReference type="ChEBI" id="CHEBI:30616"/>
    </ligand>
</feature>
<dbReference type="EC" id="6.2.1.5" evidence="7"/>
<dbReference type="InterPro" id="IPR011761">
    <property type="entry name" value="ATP-grasp"/>
</dbReference>
<name>A0A410FU84_BIPS1</name>
<comment type="catalytic activity">
    <reaction evidence="7">
        <text>succinate + ATP + CoA = succinyl-CoA + ADP + phosphate</text>
        <dbReference type="Rhea" id="RHEA:17661"/>
        <dbReference type="ChEBI" id="CHEBI:30031"/>
        <dbReference type="ChEBI" id="CHEBI:30616"/>
        <dbReference type="ChEBI" id="CHEBI:43474"/>
        <dbReference type="ChEBI" id="CHEBI:57287"/>
        <dbReference type="ChEBI" id="CHEBI:57292"/>
        <dbReference type="ChEBI" id="CHEBI:456216"/>
        <dbReference type="EC" id="6.2.1.5"/>
    </reaction>
</comment>
<evidence type="ECO:0000256" key="5">
    <source>
        <dbReference type="ARBA" id="ARBA00022840"/>
    </source>
</evidence>
<dbReference type="FunFam" id="3.40.50.261:FF:000007">
    <property type="entry name" value="Succinate--CoA ligase [ADP-forming] subunit beta"/>
    <property type="match status" value="1"/>
</dbReference>
<dbReference type="Pfam" id="PF08442">
    <property type="entry name" value="ATP-grasp_2"/>
    <property type="match status" value="1"/>
</dbReference>
<dbReference type="GO" id="GO:0005829">
    <property type="term" value="C:cytosol"/>
    <property type="evidence" value="ECO:0007669"/>
    <property type="project" value="TreeGrafter"/>
</dbReference>
<evidence type="ECO:0000256" key="1">
    <source>
        <dbReference type="ARBA" id="ARBA00022532"/>
    </source>
</evidence>
<evidence type="ECO:0000256" key="7">
    <source>
        <dbReference type="HAMAP-Rule" id="MF_00558"/>
    </source>
</evidence>
<dbReference type="GO" id="GO:0000287">
    <property type="term" value="F:magnesium ion binding"/>
    <property type="evidence" value="ECO:0007669"/>
    <property type="project" value="UniProtKB-UniRule"/>
</dbReference>
<evidence type="ECO:0000256" key="6">
    <source>
        <dbReference type="ARBA" id="ARBA00022842"/>
    </source>
</evidence>
<feature type="binding site" evidence="7">
    <location>
        <position position="277"/>
    </location>
    <ligand>
        <name>substrate</name>
        <note>ligand shared with subunit alpha</note>
    </ligand>
</feature>
<feature type="binding site" evidence="7">
    <location>
        <position position="125"/>
    </location>
    <ligand>
        <name>ATP</name>
        <dbReference type="ChEBI" id="CHEBI:30616"/>
    </ligand>
</feature>
<keyword evidence="2 7" id="KW-0436">Ligase</keyword>
<comment type="similarity">
    <text evidence="7">Belongs to the succinate/malate CoA ligase beta subunit family.</text>
</comment>
<comment type="catalytic activity">
    <reaction evidence="7">
        <text>GTP + succinate + CoA = succinyl-CoA + GDP + phosphate</text>
        <dbReference type="Rhea" id="RHEA:22120"/>
        <dbReference type="ChEBI" id="CHEBI:30031"/>
        <dbReference type="ChEBI" id="CHEBI:37565"/>
        <dbReference type="ChEBI" id="CHEBI:43474"/>
        <dbReference type="ChEBI" id="CHEBI:57287"/>
        <dbReference type="ChEBI" id="CHEBI:57292"/>
        <dbReference type="ChEBI" id="CHEBI:58189"/>
    </reaction>
</comment>
<dbReference type="Pfam" id="PF00549">
    <property type="entry name" value="Ligase_CoA"/>
    <property type="match status" value="1"/>
</dbReference>